<accession>A0A0C2G2J9</accession>
<protein>
    <submittedName>
        <fullName evidence="1">Uncharacterized protein</fullName>
    </submittedName>
</protein>
<dbReference type="EMBL" id="KN741989">
    <property type="protein sequence ID" value="KIH53119.1"/>
    <property type="molecule type" value="Genomic_DNA"/>
</dbReference>
<keyword evidence="2" id="KW-1185">Reference proteome</keyword>
<reference evidence="1 2" key="1">
    <citation type="submission" date="2013-12" db="EMBL/GenBank/DDBJ databases">
        <title>Draft genome of the parsitic nematode Ancylostoma duodenale.</title>
        <authorList>
            <person name="Mitreva M."/>
        </authorList>
    </citation>
    <scope>NUCLEOTIDE SEQUENCE [LARGE SCALE GENOMIC DNA]</scope>
    <source>
        <strain evidence="1 2">Zhejiang</strain>
    </source>
</reference>
<dbReference type="Proteomes" id="UP000054047">
    <property type="component" value="Unassembled WGS sequence"/>
</dbReference>
<gene>
    <name evidence="1" type="ORF">ANCDUO_16762</name>
</gene>
<proteinExistence type="predicted"/>
<sequence>MVIDSRRRVNVRRHARVENLNLRNLEVELINARCRLLPVHAKEKIVAMLTTARPENA</sequence>
<evidence type="ECO:0000313" key="2">
    <source>
        <dbReference type="Proteomes" id="UP000054047"/>
    </source>
</evidence>
<organism evidence="1 2">
    <name type="scientific">Ancylostoma duodenale</name>
    <dbReference type="NCBI Taxonomy" id="51022"/>
    <lineage>
        <taxon>Eukaryota</taxon>
        <taxon>Metazoa</taxon>
        <taxon>Ecdysozoa</taxon>
        <taxon>Nematoda</taxon>
        <taxon>Chromadorea</taxon>
        <taxon>Rhabditida</taxon>
        <taxon>Rhabditina</taxon>
        <taxon>Rhabditomorpha</taxon>
        <taxon>Strongyloidea</taxon>
        <taxon>Ancylostomatidae</taxon>
        <taxon>Ancylostomatinae</taxon>
        <taxon>Ancylostoma</taxon>
    </lineage>
</organism>
<name>A0A0C2G2J9_9BILA</name>
<dbReference type="AlphaFoldDB" id="A0A0C2G2J9"/>
<evidence type="ECO:0000313" key="1">
    <source>
        <dbReference type="EMBL" id="KIH53119.1"/>
    </source>
</evidence>